<comment type="caution">
    <text evidence="4">The sequence shown here is derived from an EMBL/GenBank/DDBJ whole genome shotgun (WGS) entry which is preliminary data.</text>
</comment>
<dbReference type="InterPro" id="IPR024555">
    <property type="entry name" value="PX-associated"/>
</dbReference>
<dbReference type="InterPro" id="IPR047168">
    <property type="entry name" value="LEC1-like"/>
</dbReference>
<evidence type="ECO:0000259" key="3">
    <source>
        <dbReference type="Pfam" id="PF12828"/>
    </source>
</evidence>
<sequence>MSESPQLSGPQLQALFDILTHHETYREVESFKTPTAIARYGYPFSASTEGGGPASATPLLQLLLTRLVLPMPGMAGFPPDFFNVKFRAVMQRLGEAALSKSYDKAALGTRKTLATAASAFHEAITRGMLGGVPLPTAAADADADAAAPPARRWDPDHTSAAELEASFDFCVRDAVYGDLLERLFHFARQSQDFDRFSQQIGDSIEYIVIHMATFLHYILVVSPEGPYLLKLIESFSKLYPYTMVAQTLRLGNAATMINAMNKLFLSKMTVGGITNWMGITQGAADGMNLMQRMLSIIVDYDASDFRKAAETIKKTKGRPSDKHFAAIDEHVNSSRDLHESMRATSMMDHESIITAILMAKDPVLIAGLTHAHHSLLQEYYSARLSARDREQIIKVFCRSTPDYFTSIMKDSSGSSKSQAKIAFHRDADLSEPVEPIIRAVHARVALHKYVPLIQKFVGDLLQTSKGEKNPKSKTRIPPSVEDYVVLLRKHKPSLFKFLHEVSSCCPEIQKLFLDWVKEASTSFRRPPSAEYGVSSSLSLRQQKPEMPSSRSRSVHSNGNSNGHAVDRSAAGSDGGGAGALSGSLQALYAALPRETQHQVAMVLDLHADYLGALHAASRRNLQQIVDRLAGVRESAVRRSMQGPGVYLARWHALLDSTVITPAAPGRGVPLRFGRDVKGNKASGKTGMKGAAGEGGTESESGSDEGGGRIRFRWCRRRRRGRPGVVVVVVAVGPRRRGSRMRGSWLRRWGGRSGSWWRGLVRFRRGRFRVSCECRLAWLLLLDGIGE</sequence>
<feature type="domain" description="PX-associated" evidence="3">
    <location>
        <begin position="4"/>
        <end position="126"/>
    </location>
</feature>
<dbReference type="Pfam" id="PF12825">
    <property type="entry name" value="DUF3818"/>
    <property type="match status" value="2"/>
</dbReference>
<feature type="region of interest" description="Disordered" evidence="1">
    <location>
        <begin position="670"/>
        <end position="706"/>
    </location>
</feature>
<evidence type="ECO:0000313" key="4">
    <source>
        <dbReference type="EMBL" id="KAK8005868.1"/>
    </source>
</evidence>
<evidence type="ECO:0000256" key="1">
    <source>
        <dbReference type="SAM" id="MobiDB-lite"/>
    </source>
</evidence>
<accession>A0ABR1R8Z5</accession>
<evidence type="ECO:0000259" key="2">
    <source>
        <dbReference type="Pfam" id="PF12825"/>
    </source>
</evidence>
<dbReference type="Proteomes" id="UP001396898">
    <property type="component" value="Unassembled WGS sequence"/>
</dbReference>
<organism evidence="4 5">
    <name type="scientific">Apiospora marii</name>
    <dbReference type="NCBI Taxonomy" id="335849"/>
    <lineage>
        <taxon>Eukaryota</taxon>
        <taxon>Fungi</taxon>
        <taxon>Dikarya</taxon>
        <taxon>Ascomycota</taxon>
        <taxon>Pezizomycotina</taxon>
        <taxon>Sordariomycetes</taxon>
        <taxon>Xylariomycetidae</taxon>
        <taxon>Amphisphaeriales</taxon>
        <taxon>Apiosporaceae</taxon>
        <taxon>Apiospora</taxon>
    </lineage>
</organism>
<feature type="compositionally biased region" description="Polar residues" evidence="1">
    <location>
        <begin position="548"/>
        <end position="562"/>
    </location>
</feature>
<feature type="domain" description="PX" evidence="2">
    <location>
        <begin position="180"/>
        <end position="361"/>
    </location>
</feature>
<dbReference type="PANTHER" id="PTHR47185:SF2">
    <property type="entry name" value="FUNGAL PROTEIN"/>
    <property type="match status" value="1"/>
</dbReference>
<dbReference type="PANTHER" id="PTHR47185">
    <property type="entry name" value="PX DOMAIN-CONTAINING PROTEIN YPR097W"/>
    <property type="match status" value="1"/>
</dbReference>
<reference evidence="4 5" key="1">
    <citation type="submission" date="2023-01" db="EMBL/GenBank/DDBJ databases">
        <title>Analysis of 21 Apiospora genomes using comparative genomics revels a genus with tremendous synthesis potential of carbohydrate active enzymes and secondary metabolites.</title>
        <authorList>
            <person name="Sorensen T."/>
        </authorList>
    </citation>
    <scope>NUCLEOTIDE SEQUENCE [LARGE SCALE GENOMIC DNA]</scope>
    <source>
        <strain evidence="4 5">CBS 20057</strain>
    </source>
</reference>
<feature type="domain" description="PX" evidence="2">
    <location>
        <begin position="437"/>
        <end position="524"/>
    </location>
</feature>
<proteinExistence type="predicted"/>
<gene>
    <name evidence="4" type="ORF">PG991_012165</name>
</gene>
<evidence type="ECO:0000313" key="5">
    <source>
        <dbReference type="Proteomes" id="UP001396898"/>
    </source>
</evidence>
<feature type="region of interest" description="Disordered" evidence="1">
    <location>
        <begin position="525"/>
        <end position="576"/>
    </location>
</feature>
<dbReference type="EMBL" id="JAQQWI010000017">
    <property type="protein sequence ID" value="KAK8005868.1"/>
    <property type="molecule type" value="Genomic_DNA"/>
</dbReference>
<keyword evidence="5" id="KW-1185">Reference proteome</keyword>
<dbReference type="Pfam" id="PF12828">
    <property type="entry name" value="PXB"/>
    <property type="match status" value="1"/>
</dbReference>
<dbReference type="InterPro" id="IPR024554">
    <property type="entry name" value="LEC1-like_C"/>
</dbReference>
<name>A0ABR1R8Z5_9PEZI</name>
<protein>
    <submittedName>
        <fullName evidence="4">Uncharacterized protein</fullName>
    </submittedName>
</protein>